<dbReference type="Pfam" id="PF14539">
    <property type="entry name" value="DUF4442"/>
    <property type="match status" value="1"/>
</dbReference>
<keyword evidence="2" id="KW-1185">Reference proteome</keyword>
<gene>
    <name evidence="1" type="ORF">SYV04_37805</name>
</gene>
<proteinExistence type="predicted"/>
<dbReference type="RefSeq" id="WP_321550920.1">
    <property type="nucleotide sequence ID" value="NZ_JAXIVS010000018.1"/>
</dbReference>
<name>A0ABU5HFE6_9BACT</name>
<dbReference type="Gene3D" id="3.10.129.10">
    <property type="entry name" value="Hotdog Thioesterase"/>
    <property type="match status" value="1"/>
</dbReference>
<organism evidence="1 2">
    <name type="scientific">Hyalangium rubrum</name>
    <dbReference type="NCBI Taxonomy" id="3103134"/>
    <lineage>
        <taxon>Bacteria</taxon>
        <taxon>Pseudomonadati</taxon>
        <taxon>Myxococcota</taxon>
        <taxon>Myxococcia</taxon>
        <taxon>Myxococcales</taxon>
        <taxon>Cystobacterineae</taxon>
        <taxon>Archangiaceae</taxon>
        <taxon>Hyalangium</taxon>
    </lineage>
</organism>
<dbReference type="EMBL" id="JAXIVS010000018">
    <property type="protein sequence ID" value="MDY7232206.1"/>
    <property type="molecule type" value="Genomic_DNA"/>
</dbReference>
<accession>A0ABU5HFE6</accession>
<dbReference type="SUPFAM" id="SSF54637">
    <property type="entry name" value="Thioesterase/thiol ester dehydrase-isomerase"/>
    <property type="match status" value="1"/>
</dbReference>
<dbReference type="Proteomes" id="UP001291309">
    <property type="component" value="Unassembled WGS sequence"/>
</dbReference>
<dbReference type="InterPro" id="IPR029069">
    <property type="entry name" value="HotDog_dom_sf"/>
</dbReference>
<evidence type="ECO:0000313" key="2">
    <source>
        <dbReference type="Proteomes" id="UP001291309"/>
    </source>
</evidence>
<comment type="caution">
    <text evidence="1">The sequence shown here is derived from an EMBL/GenBank/DDBJ whole genome shotgun (WGS) entry which is preliminary data.</text>
</comment>
<dbReference type="InterPro" id="IPR027961">
    <property type="entry name" value="DUF4442"/>
</dbReference>
<reference evidence="1 2" key="1">
    <citation type="submission" date="2023-12" db="EMBL/GenBank/DDBJ databases">
        <title>the genome sequence of Hyalangium sp. s54d21.</title>
        <authorList>
            <person name="Zhang X."/>
        </authorList>
    </citation>
    <scope>NUCLEOTIDE SEQUENCE [LARGE SCALE GENOMIC DNA]</scope>
    <source>
        <strain evidence="2">s54d21</strain>
    </source>
</reference>
<sequence>MRAMDVLERLRQLSPGTANLLLSAALPRIIPAAGGLGLKVEEVSDTRAHISVPLKRRTKNHVGALYFGVQMTAAELTAGLWLLRRFPPNAYRSLVKRVEADFRSQGRGKVYALCEPPAEVFSALEGALRQKGDKAEAWLPVKLLAEDGTVVTEVRFLDAVKKL</sequence>
<protein>
    <submittedName>
        <fullName evidence="1">DUF4442 domain-containing protein</fullName>
    </submittedName>
</protein>
<evidence type="ECO:0000313" key="1">
    <source>
        <dbReference type="EMBL" id="MDY7232206.1"/>
    </source>
</evidence>